<dbReference type="RefSeq" id="WP_173128983.1">
    <property type="nucleotide sequence ID" value="NZ_JABMKX010000003.1"/>
</dbReference>
<evidence type="ECO:0000313" key="8">
    <source>
        <dbReference type="Proteomes" id="UP000711047"/>
    </source>
</evidence>
<keyword evidence="1 4" id="KW-0808">Transferase</keyword>
<evidence type="ECO:0000256" key="3">
    <source>
        <dbReference type="ARBA" id="ARBA00047831"/>
    </source>
</evidence>
<feature type="domain" description="Polymerase nucleotidyl transferase" evidence="5">
    <location>
        <begin position="10"/>
        <end position="54"/>
    </location>
</feature>
<dbReference type="Pfam" id="PF13427">
    <property type="entry name" value="AadA_C"/>
    <property type="match status" value="1"/>
</dbReference>
<keyword evidence="4" id="KW-0067">ATP-binding</keyword>
<dbReference type="EMBL" id="JABMKX010000003">
    <property type="protein sequence ID" value="NQX44769.1"/>
    <property type="molecule type" value="Genomic_DNA"/>
</dbReference>
<keyword evidence="4" id="KW-0548">Nucleotidyltransferase</keyword>
<gene>
    <name evidence="7" type="ORF">HQN87_05475</name>
</gene>
<comment type="caution">
    <text evidence="7">The sequence shown here is derived from an EMBL/GenBank/DDBJ whole genome shotgun (WGS) entry which is preliminary data.</text>
</comment>
<dbReference type="Gene3D" id="3.30.460.10">
    <property type="entry name" value="Beta Polymerase, domain 2"/>
    <property type="match status" value="1"/>
</dbReference>
<dbReference type="Pfam" id="PF01909">
    <property type="entry name" value="NTP_transf_2"/>
    <property type="match status" value="1"/>
</dbReference>
<reference evidence="7 8" key="1">
    <citation type="submission" date="2020-05" db="EMBL/GenBank/DDBJ databases">
        <title>Paenibacillus glebae, sp. nov., Paenibacillus humi sp. nov., Paenibacillus pedi sp. nov., Paenibacillus terrestris sp. nov. and Paenibacillus terricola sp. nov., isolated from a forest top soil sample.</title>
        <authorList>
            <person name="Qi S."/>
            <person name="Carlier A."/>
            <person name="Cnockaert M."/>
            <person name="Vandamme P."/>
        </authorList>
    </citation>
    <scope>NUCLEOTIDE SEQUENCE [LARGE SCALE GENOMIC DNA]</scope>
    <source>
        <strain evidence="7 8">LMG 29502</strain>
    </source>
</reference>
<organism evidence="7 8">
    <name type="scientific">Paenibacillus tritici</name>
    <dbReference type="NCBI Taxonomy" id="1873425"/>
    <lineage>
        <taxon>Bacteria</taxon>
        <taxon>Bacillati</taxon>
        <taxon>Bacillota</taxon>
        <taxon>Bacilli</taxon>
        <taxon>Bacillales</taxon>
        <taxon>Paenibacillaceae</taxon>
        <taxon>Paenibacillus</taxon>
    </lineage>
</organism>
<dbReference type="CDD" id="cd05403">
    <property type="entry name" value="NT_KNTase_like"/>
    <property type="match status" value="1"/>
</dbReference>
<evidence type="ECO:0000259" key="6">
    <source>
        <dbReference type="Pfam" id="PF13427"/>
    </source>
</evidence>
<dbReference type="PIRSF" id="PIRSF000819">
    <property type="entry name" value="Streptomycin_3-adenylyltransf"/>
    <property type="match status" value="1"/>
</dbReference>
<protein>
    <recommendedName>
        <fullName evidence="4">Spectinomycin 9-adenylyltransferase</fullName>
    </recommendedName>
</protein>
<evidence type="ECO:0000256" key="1">
    <source>
        <dbReference type="ARBA" id="ARBA00022679"/>
    </source>
</evidence>
<sequence length="257" mass="28922">MEILAYLNQAVELFKEELGANLSGIYVHGSLAMGCFNPNTSDIDLLIVVHDKLSGEVSKRLAKRVVAYHNSLPNQGGVELSVVLTSYLKNFVHPTPFEFHFSKGHLERYSLEEDYICGGLEDGDLAAHFAVVYQRGFILYGEPIREAFLPVDRQYVLDSILGDIEDARQNIIDAPVYYTLNLCRVLYYAREEIVSSKKEGGEWGLKHVPQCYHGLLKDCLDQYSGAVSSIGSNPELWIEFAEYMAKEINLSTETSRN</sequence>
<feature type="domain" description="Adenylyltransferase AadA C-terminal" evidence="6">
    <location>
        <begin position="148"/>
        <end position="246"/>
    </location>
</feature>
<comment type="catalytic activity">
    <reaction evidence="3 4">
        <text>spectinomycin + ATP = 9-O-adenylylspectinomycin + diphosphate</text>
        <dbReference type="Rhea" id="RHEA:63228"/>
        <dbReference type="ChEBI" id="CHEBI:30616"/>
        <dbReference type="ChEBI" id="CHEBI:33019"/>
        <dbReference type="ChEBI" id="CHEBI:146260"/>
        <dbReference type="ChEBI" id="CHEBI:146261"/>
    </reaction>
</comment>
<proteinExistence type="predicted"/>
<keyword evidence="8" id="KW-1185">Reference proteome</keyword>
<evidence type="ECO:0000256" key="4">
    <source>
        <dbReference type="PIRNR" id="PIRNR000819"/>
    </source>
</evidence>
<dbReference type="SUPFAM" id="SSF81301">
    <property type="entry name" value="Nucleotidyltransferase"/>
    <property type="match status" value="1"/>
</dbReference>
<accession>A0ABX2DJI9</accession>
<dbReference type="Proteomes" id="UP000711047">
    <property type="component" value="Unassembled WGS sequence"/>
</dbReference>
<keyword evidence="4" id="KW-0547">Nucleotide-binding</keyword>
<dbReference type="InterPro" id="IPR043519">
    <property type="entry name" value="NT_sf"/>
</dbReference>
<dbReference type="InterPro" id="IPR025184">
    <property type="entry name" value="AadA_C"/>
</dbReference>
<dbReference type="InterPro" id="IPR002934">
    <property type="entry name" value="Polymerase_NTP_transf_dom"/>
</dbReference>
<keyword evidence="2 4" id="KW-0046">Antibiotic resistance</keyword>
<evidence type="ECO:0000259" key="5">
    <source>
        <dbReference type="Pfam" id="PF01909"/>
    </source>
</evidence>
<dbReference type="InterPro" id="IPR024172">
    <property type="entry name" value="AadA/Aad9"/>
</dbReference>
<evidence type="ECO:0000256" key="2">
    <source>
        <dbReference type="ARBA" id="ARBA00023251"/>
    </source>
</evidence>
<evidence type="ECO:0000313" key="7">
    <source>
        <dbReference type="EMBL" id="NQX44769.1"/>
    </source>
</evidence>
<name>A0ABX2DJI9_9BACL</name>